<name>A0A814SIS3_ADIRI</name>
<feature type="signal peptide" evidence="4">
    <location>
        <begin position="1"/>
        <end position="19"/>
    </location>
</feature>
<feature type="domain" description="GH18" evidence="5">
    <location>
        <begin position="101"/>
        <end position="453"/>
    </location>
</feature>
<dbReference type="GO" id="GO:0070492">
    <property type="term" value="F:oligosaccharide binding"/>
    <property type="evidence" value="ECO:0007669"/>
    <property type="project" value="TreeGrafter"/>
</dbReference>
<dbReference type="EMBL" id="CAJNOR010001470">
    <property type="protein sequence ID" value="CAF1148641.1"/>
    <property type="molecule type" value="Genomic_DNA"/>
</dbReference>
<evidence type="ECO:0000256" key="3">
    <source>
        <dbReference type="SAM" id="MobiDB-lite"/>
    </source>
</evidence>
<dbReference type="InterPro" id="IPR017853">
    <property type="entry name" value="GH"/>
</dbReference>
<comment type="caution">
    <text evidence="6">The sequence shown here is derived from an EMBL/GenBank/DDBJ whole genome shotgun (WGS) entry which is preliminary data.</text>
</comment>
<reference evidence="6" key="1">
    <citation type="submission" date="2021-02" db="EMBL/GenBank/DDBJ databases">
        <authorList>
            <person name="Nowell W R."/>
        </authorList>
    </citation>
    <scope>NUCLEOTIDE SEQUENCE</scope>
</reference>
<dbReference type="Proteomes" id="UP000663828">
    <property type="component" value="Unassembled WGS sequence"/>
</dbReference>
<evidence type="ECO:0000259" key="5">
    <source>
        <dbReference type="PROSITE" id="PS51910"/>
    </source>
</evidence>
<evidence type="ECO:0000256" key="2">
    <source>
        <dbReference type="ARBA" id="ARBA00040976"/>
    </source>
</evidence>
<dbReference type="Pfam" id="PF00704">
    <property type="entry name" value="Glyco_hydro_18"/>
    <property type="match status" value="1"/>
</dbReference>
<dbReference type="Gene3D" id="3.20.20.80">
    <property type="entry name" value="Glycosidases"/>
    <property type="match status" value="1"/>
</dbReference>
<evidence type="ECO:0000256" key="1">
    <source>
        <dbReference type="ARBA" id="ARBA00009336"/>
    </source>
</evidence>
<dbReference type="PANTHER" id="PTHR46066:SF2">
    <property type="entry name" value="CHITINASE DOMAIN-CONTAINING PROTEIN 1"/>
    <property type="match status" value="1"/>
</dbReference>
<dbReference type="SUPFAM" id="SSF51445">
    <property type="entry name" value="(Trans)glycosidases"/>
    <property type="match status" value="1"/>
</dbReference>
<feature type="chain" id="PRO_5033002539" description="Chitinase domain-containing protein 1" evidence="4">
    <location>
        <begin position="20"/>
        <end position="453"/>
    </location>
</feature>
<evidence type="ECO:0000256" key="4">
    <source>
        <dbReference type="SAM" id="SignalP"/>
    </source>
</evidence>
<dbReference type="GO" id="GO:0008061">
    <property type="term" value="F:chitin binding"/>
    <property type="evidence" value="ECO:0007669"/>
    <property type="project" value="InterPro"/>
</dbReference>
<dbReference type="PROSITE" id="PS51910">
    <property type="entry name" value="GH18_2"/>
    <property type="match status" value="1"/>
</dbReference>
<dbReference type="InterPro" id="IPR011583">
    <property type="entry name" value="Chitinase_II/V-like_cat"/>
</dbReference>
<evidence type="ECO:0000313" key="7">
    <source>
        <dbReference type="Proteomes" id="UP000663828"/>
    </source>
</evidence>
<sequence length="453" mass="52780">MKYSLFFVLIFYIVCPLEATIGPGGHRSPSYTPATVDFSESSSTEEKPTSSLRSIRENPLPPTDTNVLQRDLIQEDISPRTILENHQSYCDSCSDIRQFYNPTLIYITPWNNHGYDLAKIFTKKFDYVSPVWFRVKRQGYQIYVVEGKQDIDSLWIETLKTKNSDVRIVPRVSFEQWSATDLHALFESEDEKQHLASTLKDLLVDNTHLFDGFVLEILSQFHGAPKATTHHLLSDIAEHIHAIQKTAHRKEVILAVPPLEEYFDRNDFNVLSEHLDGFHVMTYDFPTKEPGPVSPFRKFILIFVVSKFFLFTIAWIKEVMRKFPQTRSDSSVKLFLGINFYGYRFDHIIPPPPKDRPQYHMNHIIGRDYIDFLKQYYPTAKIHFDARAHEHVTVVYTRSEANVNRQAHYLPQIVIFYPSLKSIHDRFQLAMELNIGVAIWDGGQGFDYFFDLL</sequence>
<dbReference type="GO" id="GO:0005975">
    <property type="term" value="P:carbohydrate metabolic process"/>
    <property type="evidence" value="ECO:0007669"/>
    <property type="project" value="InterPro"/>
</dbReference>
<keyword evidence="7" id="KW-1185">Reference proteome</keyword>
<keyword evidence="4" id="KW-0732">Signal</keyword>
<dbReference type="PANTHER" id="PTHR46066">
    <property type="entry name" value="CHITINASE DOMAIN-CONTAINING PROTEIN 1 FAMILY MEMBER"/>
    <property type="match status" value="1"/>
</dbReference>
<dbReference type="SMART" id="SM00636">
    <property type="entry name" value="Glyco_18"/>
    <property type="match status" value="1"/>
</dbReference>
<protein>
    <recommendedName>
        <fullName evidence="2">Chitinase domain-containing protein 1</fullName>
    </recommendedName>
</protein>
<dbReference type="AlphaFoldDB" id="A0A814SIS3"/>
<proteinExistence type="inferred from homology"/>
<comment type="similarity">
    <text evidence="1">Belongs to the glycosyl hydrolase 18 family.</text>
</comment>
<feature type="region of interest" description="Disordered" evidence="3">
    <location>
        <begin position="32"/>
        <end position="65"/>
    </location>
</feature>
<organism evidence="6 7">
    <name type="scientific">Adineta ricciae</name>
    <name type="common">Rotifer</name>
    <dbReference type="NCBI Taxonomy" id="249248"/>
    <lineage>
        <taxon>Eukaryota</taxon>
        <taxon>Metazoa</taxon>
        <taxon>Spiralia</taxon>
        <taxon>Gnathifera</taxon>
        <taxon>Rotifera</taxon>
        <taxon>Eurotatoria</taxon>
        <taxon>Bdelloidea</taxon>
        <taxon>Adinetida</taxon>
        <taxon>Adinetidae</taxon>
        <taxon>Adineta</taxon>
    </lineage>
</organism>
<dbReference type="InterPro" id="IPR001223">
    <property type="entry name" value="Glyco_hydro18_cat"/>
</dbReference>
<gene>
    <name evidence="6" type="ORF">XAT740_LOCUS20826</name>
</gene>
<dbReference type="GO" id="GO:0012505">
    <property type="term" value="C:endomembrane system"/>
    <property type="evidence" value="ECO:0007669"/>
    <property type="project" value="TreeGrafter"/>
</dbReference>
<evidence type="ECO:0000313" key="6">
    <source>
        <dbReference type="EMBL" id="CAF1148641.1"/>
    </source>
</evidence>
<accession>A0A814SIS3</accession>